<evidence type="ECO:0000313" key="2">
    <source>
        <dbReference type="Proteomes" id="UP001596540"/>
    </source>
</evidence>
<organism evidence="1 2">
    <name type="scientific">Marinactinospora rubrisoli</name>
    <dbReference type="NCBI Taxonomy" id="2715399"/>
    <lineage>
        <taxon>Bacteria</taxon>
        <taxon>Bacillati</taxon>
        <taxon>Actinomycetota</taxon>
        <taxon>Actinomycetes</taxon>
        <taxon>Streptosporangiales</taxon>
        <taxon>Nocardiopsidaceae</taxon>
        <taxon>Marinactinospora</taxon>
    </lineage>
</organism>
<gene>
    <name evidence="1" type="ORF">ACFQRF_26760</name>
</gene>
<protein>
    <submittedName>
        <fullName evidence="1">Uncharacterized protein</fullName>
    </submittedName>
</protein>
<dbReference type="Proteomes" id="UP001596540">
    <property type="component" value="Unassembled WGS sequence"/>
</dbReference>
<comment type="caution">
    <text evidence="1">The sequence shown here is derived from an EMBL/GenBank/DDBJ whole genome shotgun (WGS) entry which is preliminary data.</text>
</comment>
<reference evidence="2" key="1">
    <citation type="journal article" date="2019" name="Int. J. Syst. Evol. Microbiol.">
        <title>The Global Catalogue of Microorganisms (GCM) 10K type strain sequencing project: providing services to taxonomists for standard genome sequencing and annotation.</title>
        <authorList>
            <consortium name="The Broad Institute Genomics Platform"/>
            <consortium name="The Broad Institute Genome Sequencing Center for Infectious Disease"/>
            <person name="Wu L."/>
            <person name="Ma J."/>
        </authorList>
    </citation>
    <scope>NUCLEOTIDE SEQUENCE [LARGE SCALE GENOMIC DNA]</scope>
    <source>
        <strain evidence="2">CGMCC 4.7382</strain>
    </source>
</reference>
<evidence type="ECO:0000313" key="1">
    <source>
        <dbReference type="EMBL" id="MFC7331348.1"/>
    </source>
</evidence>
<keyword evidence="2" id="KW-1185">Reference proteome</keyword>
<accession>A0ABW2KQ07</accession>
<dbReference type="EMBL" id="JBHTBH010000020">
    <property type="protein sequence ID" value="MFC7331348.1"/>
    <property type="molecule type" value="Genomic_DNA"/>
</dbReference>
<sequence length="183" mass="19519">MQKLPSVGERYDPARSRYPETASWRLSVQHGAELMVSVPAPDQRMIDAVHGRAGAARFALITQPDVLVLATRFGEQTGWIEGAWQAIRQDPGYPPGLSGGDGHLVVRIHLVDALTGLVAAQSLVTWPPAFAAAVRTAIGEQLAGTQDDTAASHQLDALRRRYPTVAKLVRETATTTCTGGAAT</sequence>
<name>A0ABW2KQ07_9ACTN</name>
<dbReference type="RefSeq" id="WP_379874142.1">
    <property type="nucleotide sequence ID" value="NZ_JBHTBH010000020.1"/>
</dbReference>
<proteinExistence type="predicted"/>